<organism evidence="1 4">
    <name type="scientific">Plasmodium yoelii</name>
    <dbReference type="NCBI Taxonomy" id="5861"/>
    <lineage>
        <taxon>Eukaryota</taxon>
        <taxon>Sar</taxon>
        <taxon>Alveolata</taxon>
        <taxon>Apicomplexa</taxon>
        <taxon>Aconoidasida</taxon>
        <taxon>Haemosporida</taxon>
        <taxon>Plasmodiidae</taxon>
        <taxon>Plasmodium</taxon>
        <taxon>Plasmodium (Vinckeia)</taxon>
    </lineage>
</organism>
<dbReference type="VEuPathDB" id="PlasmoDB:PYYM_0408300"/>
<reference evidence="2" key="4">
    <citation type="submission" date="2019-05" db="EMBL/GenBank/DDBJ databases">
        <authorList>
            <consortium name="Pathogen Informatics"/>
        </authorList>
    </citation>
    <scope>NUCLEOTIDE SEQUENCE</scope>
    <source>
        <strain evidence="2">17X</strain>
    </source>
</reference>
<accession>A0A077Y002</accession>
<dbReference type="OrthoDB" id="372216at2759"/>
<reference evidence="3 4" key="1">
    <citation type="journal article" date="2014" name="BMC Biol.">
        <title>A comprehensive evaluation of rodent malaria parasite genomes and gene expression.</title>
        <authorList>
            <person name="Otto T.D."/>
            <person name="Bohme U."/>
            <person name="Jackson A.P."/>
            <person name="Hunt M."/>
            <person name="Franke-Fayard B."/>
            <person name="Hoeijmakers W.A."/>
            <person name="Religa A.A."/>
            <person name="Robertson L."/>
            <person name="Sanders M."/>
            <person name="Ogun S.A."/>
            <person name="Cunningham D."/>
            <person name="Erhart A."/>
            <person name="Billker O."/>
            <person name="Khan S.M."/>
            <person name="Stunnenberg H.G."/>
            <person name="Langhorne J."/>
            <person name="Holder A.A."/>
            <person name="Waters A.P."/>
            <person name="Newbold C.I."/>
            <person name="Pain A."/>
            <person name="Berriman M."/>
            <person name="Janse C.J."/>
        </authorList>
    </citation>
    <scope>NUCLEOTIDE SEQUENCE [LARGE SCALE GENOMIC DNA]</scope>
    <source>
        <strain evidence="2 3">17X</strain>
        <strain evidence="1 4">YM</strain>
    </source>
</reference>
<evidence type="ECO:0000313" key="2">
    <source>
        <dbReference type="EMBL" id="VTZ73264.1"/>
    </source>
</evidence>
<dbReference type="EMBL" id="LK934632">
    <property type="protein sequence ID" value="CDU16462.1"/>
    <property type="molecule type" value="Genomic_DNA"/>
</dbReference>
<reference evidence="1" key="3">
    <citation type="submission" date="2014-05" db="EMBL/GenBank/DDBJ databases">
        <authorList>
            <person name="Aslett A.Martin."/>
            <person name="De Silva Nishadi"/>
        </authorList>
    </citation>
    <scope>NUCLEOTIDE SEQUENCE</scope>
    <source>
        <strain evidence="1">YM</strain>
    </source>
</reference>
<reference evidence="2" key="2">
    <citation type="submission" date="2014-05" db="EMBL/GenBank/DDBJ databases">
        <authorList>
            <person name="Aslett M.A."/>
            <person name="De Silva N."/>
        </authorList>
    </citation>
    <scope>NUCLEOTIDE SEQUENCE</scope>
    <source>
        <strain evidence="2">17X</strain>
    </source>
</reference>
<dbReference type="Gene3D" id="3.40.50.300">
    <property type="entry name" value="P-loop containing nucleotide triphosphate hydrolases"/>
    <property type="match status" value="1"/>
</dbReference>
<dbReference type="RefSeq" id="XP_022811545.1">
    <property type="nucleotide sequence ID" value="XM_022955065.1"/>
</dbReference>
<dbReference type="Proteomes" id="UP000072874">
    <property type="component" value="Chromosome 4"/>
</dbReference>
<name>A0A077Y002_PLAYE</name>
<dbReference type="GeneID" id="3791299"/>
<dbReference type="KEGG" id="pyo:PY17X_0408200"/>
<evidence type="ECO:0000313" key="4">
    <source>
        <dbReference type="Proteomes" id="UP000072904"/>
    </source>
</evidence>
<dbReference type="EMBL" id="LM993658">
    <property type="protein sequence ID" value="VTZ73264.1"/>
    <property type="molecule type" value="Genomic_DNA"/>
</dbReference>
<dbReference type="OMA" id="SNYMKAS"/>
<gene>
    <name evidence="2" type="ORF">PY17X_0408200</name>
    <name evidence="1" type="ORF">PYYM_0408300</name>
</gene>
<sequence>MDKPDIEYLNIPQKIKKKLYESNLNTVEKISTYYLEDLEFEEIELIQDEIFKYHVNDLGINNTEEDERPNSLIKNKIIANDFYSFSDVEHYCGNKEISDDSDNSESDFSDRSKISISSYSSSNSYHYKNSEKNVKENIKKFNNSILKSCTESWISKKEDVENEKKNYYCVENQLEKYFLIYSNFMKKQLKIRKTINTNCISLNKLLHNGIENSQIYFFYGNNAKMNKIILINLLYNFIYPFGNNNMSTHSVVYIYFSYIFDVTVIKNIISEKLNHEKKNPKQKSDFFNNFYILRIQNFNEIISFLLQLKKNYFTKNKSENDNRLNNITCIGIYNFTNIIKNLNISNQNYYFYLIHEFKIISKLLGISIIIFDYVQNEISDTSRGTNIYDNKKEEPQEINNTLTYNEDKIYKNINIDNEPYNKNTNYVSRKNKQYATTLQKNINNNQDYYSEQSSDLSSYNYYENEDQKYSEYELGNNIKIDDNNNNNIKDIEKSEPIKIPFSCSKHNKFDFIIEIKIVNKIRDRYIIRFTILKSRNNIKHSYSYCSIQKYVLTDLP</sequence>
<dbReference type="VEuPathDB" id="PlasmoDB:PY05494"/>
<dbReference type="AlphaFoldDB" id="A0A077Y002"/>
<protein>
    <submittedName>
        <fullName evidence="1">Uncharacterized protein</fullName>
    </submittedName>
</protein>
<evidence type="ECO:0000313" key="1">
    <source>
        <dbReference type="EMBL" id="CDU16462.1"/>
    </source>
</evidence>
<dbReference type="VEuPathDB" id="PlasmoDB:PY17X_0408200"/>
<proteinExistence type="predicted"/>
<dbReference type="VEuPathDB" id="PlasmoDB:Py17XNL_000403907"/>
<dbReference type="InterPro" id="IPR027417">
    <property type="entry name" value="P-loop_NTPase"/>
</dbReference>
<dbReference type="Proteomes" id="UP000072904">
    <property type="component" value="Chromosome 4"/>
</dbReference>
<evidence type="ECO:0000313" key="3">
    <source>
        <dbReference type="Proteomes" id="UP000072874"/>
    </source>
</evidence>